<dbReference type="PROSITE" id="PS00018">
    <property type="entry name" value="EF_HAND_1"/>
    <property type="match status" value="1"/>
</dbReference>
<dbReference type="STRING" id="32264.T1K6W2"/>
<dbReference type="HOGENOM" id="CLU_2200254_0_0_1"/>
<name>T1K6W2_TETUR</name>
<dbReference type="GO" id="GO:0005509">
    <property type="term" value="F:calcium ion binding"/>
    <property type="evidence" value="ECO:0007669"/>
    <property type="project" value="InterPro"/>
</dbReference>
<evidence type="ECO:0000256" key="1">
    <source>
        <dbReference type="ARBA" id="ARBA00022837"/>
    </source>
</evidence>
<evidence type="ECO:0000313" key="3">
    <source>
        <dbReference type="EnsemblMetazoa" id="tetur06g01940.1"/>
    </source>
</evidence>
<proteinExistence type="predicted"/>
<dbReference type="EMBL" id="CAEY01001796">
    <property type="status" value="NOT_ANNOTATED_CDS"/>
    <property type="molecule type" value="Genomic_DNA"/>
</dbReference>
<dbReference type="AlphaFoldDB" id="T1K6W2"/>
<reference evidence="3" key="2">
    <citation type="submission" date="2015-06" db="UniProtKB">
        <authorList>
            <consortium name="EnsemblMetazoa"/>
        </authorList>
    </citation>
    <scope>IDENTIFICATION</scope>
</reference>
<dbReference type="InterPro" id="IPR018247">
    <property type="entry name" value="EF_Hand_1_Ca_BS"/>
</dbReference>
<dbReference type="EnsemblMetazoa" id="tetur06g01940.1">
    <property type="protein sequence ID" value="tetur06g01940.1"/>
    <property type="gene ID" value="tetur06g01940"/>
</dbReference>
<organism evidence="3 4">
    <name type="scientific">Tetranychus urticae</name>
    <name type="common">Two-spotted spider mite</name>
    <dbReference type="NCBI Taxonomy" id="32264"/>
    <lineage>
        <taxon>Eukaryota</taxon>
        <taxon>Metazoa</taxon>
        <taxon>Ecdysozoa</taxon>
        <taxon>Arthropoda</taxon>
        <taxon>Chelicerata</taxon>
        <taxon>Arachnida</taxon>
        <taxon>Acari</taxon>
        <taxon>Acariformes</taxon>
        <taxon>Trombidiformes</taxon>
        <taxon>Prostigmata</taxon>
        <taxon>Eleutherengona</taxon>
        <taxon>Raphignathae</taxon>
        <taxon>Tetranychoidea</taxon>
        <taxon>Tetranychidae</taxon>
        <taxon>Tetranychus</taxon>
    </lineage>
</organism>
<dbReference type="InterPro" id="IPR011992">
    <property type="entry name" value="EF-hand-dom_pair"/>
</dbReference>
<dbReference type="Gene3D" id="1.10.238.10">
    <property type="entry name" value="EF-hand"/>
    <property type="match status" value="1"/>
</dbReference>
<sequence>MNLGYAQRKAQEEAEMIKIEEKEKLMAEAAFKELDKNSDGILSYQEVQQFIKFDQNNDGVVDPDEAKFFLHMKEEMNAPLPEYDAETLVIIEKTKQAKLFLFIRLVYKMRSYLQESKIVSQMIMIMMMNMRIECNKKQNVKEKIILWIECADSQFKSEFS</sequence>
<accession>T1K6W2</accession>
<dbReference type="PROSITE" id="PS50222">
    <property type="entry name" value="EF_HAND_2"/>
    <property type="match status" value="1"/>
</dbReference>
<keyword evidence="1" id="KW-0106">Calcium</keyword>
<dbReference type="Proteomes" id="UP000015104">
    <property type="component" value="Unassembled WGS sequence"/>
</dbReference>
<feature type="domain" description="EF-hand" evidence="2">
    <location>
        <begin position="22"/>
        <end position="57"/>
    </location>
</feature>
<protein>
    <recommendedName>
        <fullName evidence="2">EF-hand domain-containing protein</fullName>
    </recommendedName>
</protein>
<dbReference type="SUPFAM" id="SSF47473">
    <property type="entry name" value="EF-hand"/>
    <property type="match status" value="1"/>
</dbReference>
<reference evidence="4" key="1">
    <citation type="submission" date="2011-08" db="EMBL/GenBank/DDBJ databases">
        <authorList>
            <person name="Rombauts S."/>
        </authorList>
    </citation>
    <scope>NUCLEOTIDE SEQUENCE</scope>
    <source>
        <strain evidence="4">London</strain>
    </source>
</reference>
<dbReference type="Pfam" id="PF13202">
    <property type="entry name" value="EF-hand_5"/>
    <property type="match status" value="1"/>
</dbReference>
<keyword evidence="4" id="KW-1185">Reference proteome</keyword>
<evidence type="ECO:0000259" key="2">
    <source>
        <dbReference type="PROSITE" id="PS50222"/>
    </source>
</evidence>
<dbReference type="InterPro" id="IPR002048">
    <property type="entry name" value="EF_hand_dom"/>
</dbReference>
<evidence type="ECO:0000313" key="4">
    <source>
        <dbReference type="Proteomes" id="UP000015104"/>
    </source>
</evidence>